<dbReference type="InterPro" id="IPR012654">
    <property type="entry name" value="CHP02391"/>
</dbReference>
<feature type="domain" description="Conserved hypothetical protein CHP02391" evidence="1">
    <location>
        <begin position="168"/>
        <end position="260"/>
    </location>
</feature>
<dbReference type="AlphaFoldDB" id="A0A0M9UBY3"/>
<reference evidence="2 3" key="1">
    <citation type="journal article" date="2015" name="Genome Announc.">
        <title>Draft Genome Sequence of a Heterotrophic Facultative Anaerobic Thermophilic Bacterium, Ardenticatena maritima Strain 110ST.</title>
        <authorList>
            <person name="Kawaichi S."/>
            <person name="Yoshida T."/>
            <person name="Sako Y."/>
            <person name="Nakamura R."/>
        </authorList>
    </citation>
    <scope>NUCLEOTIDE SEQUENCE [LARGE SCALE GENOMIC DNA]</scope>
    <source>
        <strain evidence="2 3">110S</strain>
    </source>
</reference>
<evidence type="ECO:0000313" key="3">
    <source>
        <dbReference type="Proteomes" id="UP000037784"/>
    </source>
</evidence>
<dbReference type="Pfam" id="PF09509">
    <property type="entry name" value="Hypoth_Ymh"/>
    <property type="match status" value="1"/>
</dbReference>
<sequence>MHRVGQLAVKSSALISQIICDLGELYHDAAIISYLENMESVGYRDGVDEPVELQVHLSSIDECARRIRDRAEALAIAFRGCGLYLDISTLLEAVNDVIDLIQQVKSYRNLDQFVLSNNQLMTVVDRLRTKVQGVVENTGELICEVMPVSLEARSLGRITYADVRRNPQAIVQYAFTSFESHLRKRIGAGLELYGENLINQAYGGNGNLSYGTVPSERVGARNFMSGAYAVFRNPRMHRTVEENEQMAMKLLVLVDLLIKLIDESENTTV</sequence>
<reference evidence="3" key="2">
    <citation type="submission" date="2015-08" db="EMBL/GenBank/DDBJ databases">
        <title>Draft Genome Sequence of a Heterotrophic Facultative Anaerobic Bacterium Ardenticatena maritima Strain 110S.</title>
        <authorList>
            <person name="Kawaichi S."/>
            <person name="Yoshida T."/>
            <person name="Sako Y."/>
            <person name="Nakamura R."/>
        </authorList>
    </citation>
    <scope>NUCLEOTIDE SEQUENCE [LARGE SCALE GENOMIC DNA]</scope>
    <source>
        <strain evidence="3">110S</strain>
    </source>
</reference>
<keyword evidence="3" id="KW-1185">Reference proteome</keyword>
<dbReference type="InParanoid" id="A0A0M9UBY3"/>
<dbReference type="Proteomes" id="UP000037784">
    <property type="component" value="Unassembled WGS sequence"/>
</dbReference>
<gene>
    <name evidence="2" type="ORF">ARMA_0771</name>
</gene>
<accession>A0A0M9UBY3</accession>
<organism evidence="2 3">
    <name type="scientific">Ardenticatena maritima</name>
    <dbReference type="NCBI Taxonomy" id="872965"/>
    <lineage>
        <taxon>Bacteria</taxon>
        <taxon>Bacillati</taxon>
        <taxon>Chloroflexota</taxon>
        <taxon>Ardenticatenia</taxon>
        <taxon>Ardenticatenales</taxon>
        <taxon>Ardenticatenaceae</taxon>
        <taxon>Ardenticatena</taxon>
    </lineage>
</organism>
<dbReference type="OrthoDB" id="5195054at2"/>
<evidence type="ECO:0000259" key="1">
    <source>
        <dbReference type="Pfam" id="PF09509"/>
    </source>
</evidence>
<protein>
    <recommendedName>
        <fullName evidence="1">Conserved hypothetical protein CHP02391 domain-containing protein</fullName>
    </recommendedName>
</protein>
<name>A0A0M9UBY3_9CHLR</name>
<dbReference type="RefSeq" id="WP_082374070.1">
    <property type="nucleotide sequence ID" value="NZ_BBZA01000050.1"/>
</dbReference>
<proteinExistence type="predicted"/>
<comment type="caution">
    <text evidence="2">The sequence shown here is derived from an EMBL/GenBank/DDBJ whole genome shotgun (WGS) entry which is preliminary data.</text>
</comment>
<evidence type="ECO:0000313" key="2">
    <source>
        <dbReference type="EMBL" id="GAP62348.1"/>
    </source>
</evidence>
<dbReference type="EMBL" id="BBZA01000050">
    <property type="protein sequence ID" value="GAP62348.1"/>
    <property type="molecule type" value="Genomic_DNA"/>
</dbReference>